<dbReference type="Proteomes" id="UP001060085">
    <property type="component" value="Linkage Group LG05"/>
</dbReference>
<comment type="caution">
    <text evidence="1">The sequence shown here is derived from an EMBL/GenBank/DDBJ whole genome shotgun (WGS) entry which is preliminary data.</text>
</comment>
<name>A0ACC0ARL2_CATRO</name>
<organism evidence="1 2">
    <name type="scientific">Catharanthus roseus</name>
    <name type="common">Madagascar periwinkle</name>
    <name type="synonym">Vinca rosea</name>
    <dbReference type="NCBI Taxonomy" id="4058"/>
    <lineage>
        <taxon>Eukaryota</taxon>
        <taxon>Viridiplantae</taxon>
        <taxon>Streptophyta</taxon>
        <taxon>Embryophyta</taxon>
        <taxon>Tracheophyta</taxon>
        <taxon>Spermatophyta</taxon>
        <taxon>Magnoliopsida</taxon>
        <taxon>eudicotyledons</taxon>
        <taxon>Gunneridae</taxon>
        <taxon>Pentapetalae</taxon>
        <taxon>asterids</taxon>
        <taxon>lamiids</taxon>
        <taxon>Gentianales</taxon>
        <taxon>Apocynaceae</taxon>
        <taxon>Rauvolfioideae</taxon>
        <taxon>Vinceae</taxon>
        <taxon>Catharanthinae</taxon>
        <taxon>Catharanthus</taxon>
    </lineage>
</organism>
<gene>
    <name evidence="1" type="ORF">M9H77_22223</name>
</gene>
<dbReference type="EMBL" id="CM044705">
    <property type="protein sequence ID" value="KAI5662900.1"/>
    <property type="molecule type" value="Genomic_DNA"/>
</dbReference>
<evidence type="ECO:0000313" key="2">
    <source>
        <dbReference type="Proteomes" id="UP001060085"/>
    </source>
</evidence>
<proteinExistence type="predicted"/>
<accession>A0ACC0ARL2</accession>
<reference evidence="2" key="1">
    <citation type="journal article" date="2023" name="Nat. Plants">
        <title>Single-cell RNA sequencing provides a high-resolution roadmap for understanding the multicellular compartmentation of specialized metabolism.</title>
        <authorList>
            <person name="Sun S."/>
            <person name="Shen X."/>
            <person name="Li Y."/>
            <person name="Li Y."/>
            <person name="Wang S."/>
            <person name="Li R."/>
            <person name="Zhang H."/>
            <person name="Shen G."/>
            <person name="Guo B."/>
            <person name="Wei J."/>
            <person name="Xu J."/>
            <person name="St-Pierre B."/>
            <person name="Chen S."/>
            <person name="Sun C."/>
        </authorList>
    </citation>
    <scope>NUCLEOTIDE SEQUENCE [LARGE SCALE GENOMIC DNA]</scope>
</reference>
<keyword evidence="2" id="KW-1185">Reference proteome</keyword>
<sequence length="629" mass="73257">MLLYEIFVHYNNGIDPSTFEEFLELEEYVDHGHLFATDRIFNSKPELVNWAKETAIKVKNINRRPYVTLGCERGGTNKLRKKPVVDEEEEEVQGEQMAMFENWQVFVHDGRHHHAIGEQNVGCAVSVQKIYNVVAKIKKNRMQGYNMPLLEVVGMTPTGKNFIVASAFMRNEQATTYRWVLQQIKHLYFQIQCQQRIKKLFVRLCQRTHINQNVLAKLTEWIKNEEVTSRFVNRSWKKLLDEINEQEYLRKLDALKTKWKSRPDFLHYLFNNWLNPFAHKFVRCWTKSHMHFGVETTNRAESEHSVLKLWLSTCHGDLDTVFLNIDSFIEGQIADIKASLEFSKTKEKNNAKSNHIFYIVSNNISHLAFKKIWSEITRVAGIYDDPKNKWGHYLRTSHGLPCACKLIIQLDHVLSIQLHDIDAFWKTLEIGGRHPSARQQDMDSEMHPSVTWTSPPEVAVIKGRKKTNSTKKDKSHLEYVSIAHRKIQKSSESVSGSGTRYGSLPCSGSWSGSRRRGRSPRAPRERGRGCDRGRSSLFANVIDDGNCGYRVVADFVFGDEHQWPEVRRRMLHELENMLPSSFIGYCDQWMDLRRTRIGSKYLIRFTSLQMYIGYRSLDRTTTLYSAIVE</sequence>
<protein>
    <submittedName>
        <fullName evidence="1">Uncharacterized protein</fullName>
    </submittedName>
</protein>
<evidence type="ECO:0000313" key="1">
    <source>
        <dbReference type="EMBL" id="KAI5662900.1"/>
    </source>
</evidence>